<dbReference type="GO" id="GO:0016887">
    <property type="term" value="F:ATP hydrolysis activity"/>
    <property type="evidence" value="ECO:0007669"/>
    <property type="project" value="InterPro"/>
</dbReference>
<evidence type="ECO:0000256" key="1">
    <source>
        <dbReference type="ARBA" id="ARBA00022448"/>
    </source>
</evidence>
<dbReference type="SMART" id="SM00382">
    <property type="entry name" value="AAA"/>
    <property type="match status" value="1"/>
</dbReference>
<proteinExistence type="predicted"/>
<gene>
    <name evidence="4" type="ORF">C0V70_01500</name>
</gene>
<dbReference type="RefSeq" id="WP_102242094.1">
    <property type="nucleotide sequence ID" value="NZ_CP025704.1"/>
</dbReference>
<dbReference type="KEGG" id="bsto:C0V70_01500"/>
<dbReference type="GO" id="GO:0005524">
    <property type="term" value="F:ATP binding"/>
    <property type="evidence" value="ECO:0007669"/>
    <property type="project" value="UniProtKB-KW"/>
</dbReference>
<dbReference type="Pfam" id="PF00005">
    <property type="entry name" value="ABC_tran"/>
    <property type="match status" value="1"/>
</dbReference>
<keyword evidence="5" id="KW-1185">Reference proteome</keyword>
<keyword evidence="2" id="KW-0547">Nucleotide-binding</keyword>
<dbReference type="OrthoDB" id="5296765at2"/>
<dbReference type="Gene3D" id="3.40.50.300">
    <property type="entry name" value="P-loop containing nucleotide triphosphate hydrolases"/>
    <property type="match status" value="1"/>
</dbReference>
<dbReference type="InterPro" id="IPR003439">
    <property type="entry name" value="ABC_transporter-like_ATP-bd"/>
</dbReference>
<dbReference type="AlphaFoldDB" id="A0A2K9NMR0"/>
<reference evidence="4 5" key="1">
    <citation type="submission" date="2018-01" db="EMBL/GenBank/DDBJ databases">
        <title>Complete genome sequence of Bacteriovorax stolpii DSM12778.</title>
        <authorList>
            <person name="Tang B."/>
            <person name="Chang J."/>
        </authorList>
    </citation>
    <scope>NUCLEOTIDE SEQUENCE [LARGE SCALE GENOMIC DNA]</scope>
    <source>
        <strain evidence="4 5">DSM 12778</strain>
    </source>
</reference>
<evidence type="ECO:0000313" key="5">
    <source>
        <dbReference type="Proteomes" id="UP000235584"/>
    </source>
</evidence>
<dbReference type="EMBL" id="CP025704">
    <property type="protein sequence ID" value="AUN96799.1"/>
    <property type="molecule type" value="Genomic_DNA"/>
</dbReference>
<evidence type="ECO:0000256" key="3">
    <source>
        <dbReference type="ARBA" id="ARBA00022840"/>
    </source>
</evidence>
<dbReference type="PROSITE" id="PS50893">
    <property type="entry name" value="ABC_TRANSPORTER_2"/>
    <property type="match status" value="1"/>
</dbReference>
<dbReference type="InterPro" id="IPR027417">
    <property type="entry name" value="P-loop_NTPase"/>
</dbReference>
<keyword evidence="3 4" id="KW-0067">ATP-binding</keyword>
<sequence>MITFNKLSVGFNHKTVLAELTGELRKGDLIALMGINGVGKSCFLKTITGLNPLIKGELSLDEKPYSTYSELDLAKKISVVLTDRVQVDYLRVSELIMLGRSPYTNFWGEVAAEDKTAVNDIIKMLNIESITESFFSDLSDGQKQRALLARALVQSPDYLFLDEPTTYLDIPSKIELMKILRSVSQDKCVGVLFSTHDLSLVENVVDQIWLIDSQGVLHKKSPEEMNRSGLLAKNFNL</sequence>
<name>A0A2K9NMR0_BACTC</name>
<dbReference type="PANTHER" id="PTHR42734:SF21">
    <property type="entry name" value="IRON ABC TRANSPORTER, ATP-BINDING PROTEIN"/>
    <property type="match status" value="1"/>
</dbReference>
<evidence type="ECO:0000256" key="2">
    <source>
        <dbReference type="ARBA" id="ARBA00022741"/>
    </source>
</evidence>
<accession>A0A2K9NMR0</accession>
<keyword evidence="1" id="KW-0813">Transport</keyword>
<dbReference type="PANTHER" id="PTHR42734">
    <property type="entry name" value="METAL TRANSPORT SYSTEM ATP-BINDING PROTEIN TM_0124-RELATED"/>
    <property type="match status" value="1"/>
</dbReference>
<dbReference type="Proteomes" id="UP000235584">
    <property type="component" value="Chromosome"/>
</dbReference>
<evidence type="ECO:0000313" key="4">
    <source>
        <dbReference type="EMBL" id="AUN96799.1"/>
    </source>
</evidence>
<dbReference type="SUPFAM" id="SSF52540">
    <property type="entry name" value="P-loop containing nucleoside triphosphate hydrolases"/>
    <property type="match status" value="1"/>
</dbReference>
<dbReference type="InterPro" id="IPR003593">
    <property type="entry name" value="AAA+_ATPase"/>
</dbReference>
<organism evidence="4 5">
    <name type="scientific">Bacteriovorax stolpii</name>
    <name type="common">Bdellovibrio stolpii</name>
    <dbReference type="NCBI Taxonomy" id="960"/>
    <lineage>
        <taxon>Bacteria</taxon>
        <taxon>Pseudomonadati</taxon>
        <taxon>Bdellovibrionota</taxon>
        <taxon>Bacteriovoracia</taxon>
        <taxon>Bacteriovoracales</taxon>
        <taxon>Bacteriovoracaceae</taxon>
        <taxon>Bacteriovorax</taxon>
    </lineage>
</organism>
<dbReference type="InterPro" id="IPR050153">
    <property type="entry name" value="Metal_Ion_Import_ABC"/>
</dbReference>
<protein>
    <submittedName>
        <fullName evidence="4">Iron ABC transporter ATP-binding protein</fullName>
    </submittedName>
</protein>